<dbReference type="Gene3D" id="1.10.150.900">
    <property type="match status" value="1"/>
</dbReference>
<dbReference type="AlphaFoldDB" id="A0A9Q0HDW0"/>
<sequence>MAMYDNRCLSLSVFALTLLLLASTTTQEEEEESPITRFQQYLRIKTAHPNPDYESAVSLLTSQAQSIGLQAQTLEFAPGKPLVLVTWPGTNPSLPSILLNSHIDSVPAEPSNWLYPPFSATRTSEGKIYARGSQDDKCIGIQYLEAIRNLRFSHNFKPLRTIHISYVPDEEIGGVDGSAKFAASEEFKDLNVGFMLDEGQASTTDEFRVFYADRWPMRLIIKAVGLPGHGSRMYDNTAMENLMKSMEVISQFRGNQFDLVKAGLAASSEVISVNPVYLKAGSPSPTGFVMNVQPSEAEAGFDIRLPPTAEPDLLKKRIADEWAPATKNMTFQIREGGPMRDYMGRPLITAANDSNPWWCIFKQAIIAAGGKLAKPEMLASTSDARFMRQLGIPTLGFSPMIETPILIHEHNEFLKDSVFLKGIKVYESIISSLSSFDGGNTFGSATA</sequence>
<reference evidence="5" key="1">
    <citation type="journal article" date="2023" name="Plant J.">
        <title>The genome of the king protea, Protea cynaroides.</title>
        <authorList>
            <person name="Chang J."/>
            <person name="Duong T.A."/>
            <person name="Schoeman C."/>
            <person name="Ma X."/>
            <person name="Roodt D."/>
            <person name="Barker N."/>
            <person name="Li Z."/>
            <person name="Van de Peer Y."/>
            <person name="Mizrachi E."/>
        </authorList>
    </citation>
    <scope>NUCLEOTIDE SEQUENCE</scope>
    <source>
        <tissue evidence="5">Young leaves</tissue>
    </source>
</reference>
<dbReference type="PIRSF" id="PIRSF036696">
    <property type="entry name" value="ACY-1"/>
    <property type="match status" value="1"/>
</dbReference>
<dbReference type="GO" id="GO:0005737">
    <property type="term" value="C:cytoplasm"/>
    <property type="evidence" value="ECO:0007669"/>
    <property type="project" value="InterPro"/>
</dbReference>
<dbReference type="SUPFAM" id="SSF53187">
    <property type="entry name" value="Zn-dependent exopeptidases"/>
    <property type="match status" value="1"/>
</dbReference>
<gene>
    <name evidence="5" type="ORF">NE237_022872</name>
</gene>
<dbReference type="GO" id="GO:0006520">
    <property type="term" value="P:amino acid metabolic process"/>
    <property type="evidence" value="ECO:0007669"/>
    <property type="project" value="InterPro"/>
</dbReference>
<dbReference type="Gene3D" id="3.30.70.360">
    <property type="match status" value="1"/>
</dbReference>
<feature type="chain" id="PRO_5040123344" description="Peptidase M20 dimerisation domain-containing protein" evidence="3">
    <location>
        <begin position="27"/>
        <end position="447"/>
    </location>
</feature>
<dbReference type="PANTHER" id="PTHR45892">
    <property type="entry name" value="AMINOACYLASE-1"/>
    <property type="match status" value="1"/>
</dbReference>
<evidence type="ECO:0000256" key="2">
    <source>
        <dbReference type="PIRSR" id="PIRSR036696-2"/>
    </source>
</evidence>
<comment type="caution">
    <text evidence="5">The sequence shown here is derived from an EMBL/GenBank/DDBJ whole genome shotgun (WGS) entry which is preliminary data.</text>
</comment>
<feature type="binding site" evidence="2">
    <location>
        <position position="102"/>
    </location>
    <ligand>
        <name>Zn(2+)</name>
        <dbReference type="ChEBI" id="CHEBI:29105"/>
        <label>1</label>
    </ligand>
</feature>
<feature type="binding site" evidence="2">
    <location>
        <position position="198"/>
    </location>
    <ligand>
        <name>Zn(2+)</name>
        <dbReference type="ChEBI" id="CHEBI:29105"/>
        <label>1</label>
    </ligand>
</feature>
<feature type="domain" description="Peptidase M20 dimerisation" evidence="4">
    <location>
        <begin position="221"/>
        <end position="323"/>
    </location>
</feature>
<comment type="cofactor">
    <cofactor evidence="2">
        <name>Zn(2+)</name>
        <dbReference type="ChEBI" id="CHEBI:29105"/>
    </cofactor>
    <text evidence="2">Binds 2 Zn(2+) ions per subunit.</text>
</comment>
<dbReference type="FunFam" id="1.10.150.900:FF:000001">
    <property type="entry name" value="Aminoacylase-1, putative"/>
    <property type="match status" value="1"/>
</dbReference>
<dbReference type="NCBIfam" id="TIGR01880">
    <property type="entry name" value="Ac-peptdase-euk"/>
    <property type="match status" value="1"/>
</dbReference>
<dbReference type="Gene3D" id="3.40.630.10">
    <property type="entry name" value="Zn peptidases"/>
    <property type="match status" value="1"/>
</dbReference>
<organism evidence="5 6">
    <name type="scientific">Protea cynaroides</name>
    <dbReference type="NCBI Taxonomy" id="273540"/>
    <lineage>
        <taxon>Eukaryota</taxon>
        <taxon>Viridiplantae</taxon>
        <taxon>Streptophyta</taxon>
        <taxon>Embryophyta</taxon>
        <taxon>Tracheophyta</taxon>
        <taxon>Spermatophyta</taxon>
        <taxon>Magnoliopsida</taxon>
        <taxon>Proteales</taxon>
        <taxon>Proteaceae</taxon>
        <taxon>Protea</taxon>
    </lineage>
</organism>
<evidence type="ECO:0000313" key="5">
    <source>
        <dbReference type="EMBL" id="KAJ4962933.1"/>
    </source>
</evidence>
<dbReference type="Pfam" id="PF07687">
    <property type="entry name" value="M20_dimer"/>
    <property type="match status" value="1"/>
</dbReference>
<evidence type="ECO:0000256" key="1">
    <source>
        <dbReference type="PIRSR" id="PIRSR036696-1"/>
    </source>
</evidence>
<feature type="binding site" evidence="2">
    <location>
        <position position="408"/>
    </location>
    <ligand>
        <name>Zn(2+)</name>
        <dbReference type="ChEBI" id="CHEBI:29105"/>
        <label>2</label>
    </ligand>
</feature>
<dbReference type="FunFam" id="3.40.630.10:FF:000019">
    <property type="entry name" value="Aminoacylase 1"/>
    <property type="match status" value="1"/>
</dbReference>
<dbReference type="Pfam" id="PF01546">
    <property type="entry name" value="Peptidase_M20"/>
    <property type="match status" value="1"/>
</dbReference>
<keyword evidence="6" id="KW-1185">Reference proteome</keyword>
<feature type="binding site" evidence="2">
    <location>
        <position position="135"/>
    </location>
    <ligand>
        <name>Zn(2+)</name>
        <dbReference type="ChEBI" id="CHEBI:29105"/>
        <label>2</label>
    </ligand>
</feature>
<proteinExistence type="predicted"/>
<keyword evidence="3" id="KW-0732">Signal</keyword>
<dbReference type="GO" id="GO:0046872">
    <property type="term" value="F:metal ion binding"/>
    <property type="evidence" value="ECO:0007669"/>
    <property type="project" value="UniProtKB-KW"/>
</dbReference>
<dbReference type="InterPro" id="IPR052083">
    <property type="entry name" value="Aminoacylase-1_M20A"/>
</dbReference>
<feature type="binding site" evidence="2">
    <location>
        <position position="135"/>
    </location>
    <ligand>
        <name>Zn(2+)</name>
        <dbReference type="ChEBI" id="CHEBI:29105"/>
        <label>1</label>
    </ligand>
</feature>
<keyword evidence="2" id="KW-0479">Metal-binding</keyword>
<feature type="binding site" evidence="2">
    <location>
        <position position="171"/>
    </location>
    <ligand>
        <name>Zn(2+)</name>
        <dbReference type="ChEBI" id="CHEBI:29105"/>
        <label>2</label>
    </ligand>
</feature>
<dbReference type="InterPro" id="IPR002933">
    <property type="entry name" value="Peptidase_M20"/>
</dbReference>
<dbReference type="FunFam" id="3.30.70.360:FF:000009">
    <property type="entry name" value="aminoacylase-1 isoform X1"/>
    <property type="match status" value="1"/>
</dbReference>
<evidence type="ECO:0000313" key="6">
    <source>
        <dbReference type="Proteomes" id="UP001141806"/>
    </source>
</evidence>
<dbReference type="GO" id="GO:0004046">
    <property type="term" value="F:aminoacylase activity"/>
    <property type="evidence" value="ECO:0007669"/>
    <property type="project" value="InterPro"/>
</dbReference>
<keyword evidence="2" id="KW-0862">Zinc</keyword>
<evidence type="ECO:0000256" key="3">
    <source>
        <dbReference type="SAM" id="SignalP"/>
    </source>
</evidence>
<dbReference type="PANTHER" id="PTHR45892:SF3">
    <property type="entry name" value="PUTATIVE-RELATED"/>
    <property type="match status" value="1"/>
</dbReference>
<feature type="signal peptide" evidence="3">
    <location>
        <begin position="1"/>
        <end position="26"/>
    </location>
</feature>
<dbReference type="EMBL" id="JAMYWD010000008">
    <property type="protein sequence ID" value="KAJ4962933.1"/>
    <property type="molecule type" value="Genomic_DNA"/>
</dbReference>
<feature type="active site" evidence="1">
    <location>
        <position position="104"/>
    </location>
</feature>
<accession>A0A9Q0HDW0</accession>
<protein>
    <recommendedName>
        <fullName evidence="4">Peptidase M20 dimerisation domain-containing protein</fullName>
    </recommendedName>
</protein>
<feature type="active site" description="Proton acceptor" evidence="1">
    <location>
        <position position="170"/>
    </location>
</feature>
<name>A0A9Q0HDW0_9MAGN</name>
<evidence type="ECO:0000259" key="4">
    <source>
        <dbReference type="Pfam" id="PF07687"/>
    </source>
</evidence>
<dbReference type="Proteomes" id="UP001141806">
    <property type="component" value="Unassembled WGS sequence"/>
</dbReference>
<dbReference type="SUPFAM" id="SSF55031">
    <property type="entry name" value="Bacterial exopeptidase dimerisation domain"/>
    <property type="match status" value="1"/>
</dbReference>
<dbReference type="OrthoDB" id="3064516at2759"/>
<dbReference type="InterPro" id="IPR036264">
    <property type="entry name" value="Bact_exopeptidase_dim_dom"/>
</dbReference>
<dbReference type="InterPro" id="IPR010159">
    <property type="entry name" value="N-acyl_aa_amidohydrolase"/>
</dbReference>
<dbReference type="InterPro" id="IPR011650">
    <property type="entry name" value="Peptidase_M20_dimer"/>
</dbReference>